<dbReference type="InterPro" id="IPR025322">
    <property type="entry name" value="PADRE_dom"/>
</dbReference>
<proteinExistence type="predicted"/>
<feature type="region of interest" description="Disordered" evidence="1">
    <location>
        <begin position="1"/>
        <end position="23"/>
    </location>
</feature>
<dbReference type="Pfam" id="PF14009">
    <property type="entry name" value="PADRE"/>
    <property type="match status" value="1"/>
</dbReference>
<evidence type="ECO:0000313" key="3">
    <source>
        <dbReference type="Proteomes" id="UP001187471"/>
    </source>
</evidence>
<dbReference type="AlphaFoldDB" id="A0AA88UND5"/>
<dbReference type="PANTHER" id="PTHR33052">
    <property type="entry name" value="DUF4228 DOMAIN PROTEIN-RELATED"/>
    <property type="match status" value="1"/>
</dbReference>
<accession>A0AA88UND5</accession>
<reference evidence="2" key="1">
    <citation type="submission" date="2022-12" db="EMBL/GenBank/DDBJ databases">
        <title>Draft genome assemblies for two species of Escallonia (Escalloniales).</title>
        <authorList>
            <person name="Chanderbali A."/>
            <person name="Dervinis C."/>
            <person name="Anghel I."/>
            <person name="Soltis D."/>
            <person name="Soltis P."/>
            <person name="Zapata F."/>
        </authorList>
    </citation>
    <scope>NUCLEOTIDE SEQUENCE</scope>
    <source>
        <strain evidence="2">UCBG92.1500</strain>
        <tissue evidence="2">Leaf</tissue>
    </source>
</reference>
<evidence type="ECO:0000313" key="2">
    <source>
        <dbReference type="EMBL" id="KAK2981632.1"/>
    </source>
</evidence>
<keyword evidence="3" id="KW-1185">Reference proteome</keyword>
<name>A0AA88UND5_9ASTE</name>
<comment type="caution">
    <text evidence="2">The sequence shown here is derived from an EMBL/GenBank/DDBJ whole genome shotgun (WGS) entry which is preliminary data.</text>
</comment>
<gene>
    <name evidence="2" type="ORF">RJ640_011739</name>
</gene>
<dbReference type="Proteomes" id="UP001187471">
    <property type="component" value="Unassembled WGS sequence"/>
</dbReference>
<dbReference type="EMBL" id="JAVXUO010001498">
    <property type="protein sequence ID" value="KAK2981632.1"/>
    <property type="molecule type" value="Genomic_DNA"/>
</dbReference>
<feature type="region of interest" description="Disordered" evidence="1">
    <location>
        <begin position="255"/>
        <end position="331"/>
    </location>
</feature>
<evidence type="ECO:0000256" key="1">
    <source>
        <dbReference type="SAM" id="MobiDB-lite"/>
    </source>
</evidence>
<evidence type="ECO:0008006" key="4">
    <source>
        <dbReference type="Google" id="ProtNLM"/>
    </source>
</evidence>
<feature type="compositionally biased region" description="Basic residues" evidence="1">
    <location>
        <begin position="258"/>
        <end position="277"/>
    </location>
</feature>
<organism evidence="2 3">
    <name type="scientific">Escallonia rubra</name>
    <dbReference type="NCBI Taxonomy" id="112253"/>
    <lineage>
        <taxon>Eukaryota</taxon>
        <taxon>Viridiplantae</taxon>
        <taxon>Streptophyta</taxon>
        <taxon>Embryophyta</taxon>
        <taxon>Tracheophyta</taxon>
        <taxon>Spermatophyta</taxon>
        <taxon>Magnoliopsida</taxon>
        <taxon>eudicotyledons</taxon>
        <taxon>Gunneridae</taxon>
        <taxon>Pentapetalae</taxon>
        <taxon>asterids</taxon>
        <taxon>campanulids</taxon>
        <taxon>Escalloniales</taxon>
        <taxon>Escalloniaceae</taxon>
        <taxon>Escallonia</taxon>
    </lineage>
</organism>
<protein>
    <recommendedName>
        <fullName evidence="4">DUF4228 domain-containing protein</fullName>
    </recommendedName>
</protein>
<sequence length="331" mass="37244">MGKHQYVSGCQYQPIDDRPPGGPPNTITKLIKLDGLVRIYRRPVRVSELMREFPKHVVCPSDSFYIGQRIPALSEQDQLELGHNYFLLPKHLCESALSIVTIASWSSSSGNSSISDTNKITTAALIRKKKKKAASSLSPCQQAVKQPFDIQKTASGCLRIRVSEEFIISQLIMEMEEDEEELKSKSSSANIGICTTEQLKKDYSQLVGWSRQRQWKPKLEMIRESTRETKSQRPRRAVPAVLLLSSSFKGSTTNIKRLIVRKKKKKKKKSQSSKKNHASLIEPQHLQLHQVVSSPSSSSSSSSSSVKKDRTKRLSSSSGTSTRLDKKERHH</sequence>
<feature type="compositionally biased region" description="Low complexity" evidence="1">
    <location>
        <begin position="293"/>
        <end position="305"/>
    </location>
</feature>